<evidence type="ECO:0000256" key="7">
    <source>
        <dbReference type="PROSITE-ProRule" id="PRU00433"/>
    </source>
</evidence>
<reference evidence="10 11" key="1">
    <citation type="submission" date="2018-01" db="EMBL/GenBank/DDBJ databases">
        <title>Draft genome sequence of Paucibacter aquatile CR182 isolated from freshwater of the Nakdong River.</title>
        <authorList>
            <person name="Choi A."/>
            <person name="Chung E.J."/>
        </authorList>
    </citation>
    <scope>NUCLEOTIDE SEQUENCE [LARGE SCALE GENOMIC DNA]</scope>
    <source>
        <strain evidence="10 11">CR182</strain>
    </source>
</reference>
<dbReference type="PANTHER" id="PTHR30600:SF10">
    <property type="entry name" value="BLL6722 PROTEIN"/>
    <property type="match status" value="1"/>
</dbReference>
<dbReference type="AlphaFoldDB" id="A0A2N8L010"/>
<feature type="domain" description="Cytochrome c" evidence="9">
    <location>
        <begin position="89"/>
        <end position="209"/>
    </location>
</feature>
<dbReference type="Pfam" id="PF03150">
    <property type="entry name" value="CCP_MauG"/>
    <property type="match status" value="1"/>
</dbReference>
<dbReference type="PANTHER" id="PTHR30600">
    <property type="entry name" value="CYTOCHROME C PEROXIDASE-RELATED"/>
    <property type="match status" value="1"/>
</dbReference>
<dbReference type="GO" id="GO:0020037">
    <property type="term" value="F:heme binding"/>
    <property type="evidence" value="ECO:0007669"/>
    <property type="project" value="InterPro"/>
</dbReference>
<evidence type="ECO:0000256" key="6">
    <source>
        <dbReference type="ARBA" id="ARBA00023004"/>
    </source>
</evidence>
<keyword evidence="2 7" id="KW-0349">Heme</keyword>
<dbReference type="GO" id="GO:0009055">
    <property type="term" value="F:electron transfer activity"/>
    <property type="evidence" value="ECO:0007669"/>
    <property type="project" value="InterPro"/>
</dbReference>
<evidence type="ECO:0000256" key="5">
    <source>
        <dbReference type="ARBA" id="ARBA00023002"/>
    </source>
</evidence>
<dbReference type="GO" id="GO:0046872">
    <property type="term" value="F:metal ion binding"/>
    <property type="evidence" value="ECO:0007669"/>
    <property type="project" value="UniProtKB-KW"/>
</dbReference>
<name>A0A2N8L010_9BURK</name>
<comment type="caution">
    <text evidence="10">The sequence shown here is derived from an EMBL/GenBank/DDBJ whole genome shotgun (WGS) entry which is preliminary data.</text>
</comment>
<dbReference type="Gene3D" id="1.10.760.10">
    <property type="entry name" value="Cytochrome c-like domain"/>
    <property type="match status" value="2"/>
</dbReference>
<evidence type="ECO:0000256" key="2">
    <source>
        <dbReference type="ARBA" id="ARBA00022617"/>
    </source>
</evidence>
<keyword evidence="6 7" id="KW-0408">Iron</keyword>
<feature type="domain" description="Cytochrome c" evidence="9">
    <location>
        <begin position="270"/>
        <end position="440"/>
    </location>
</feature>
<evidence type="ECO:0000256" key="8">
    <source>
        <dbReference type="SAM" id="MobiDB-lite"/>
    </source>
</evidence>
<dbReference type="InterPro" id="IPR004852">
    <property type="entry name" value="Di-haem_cyt_c_peroxidsae"/>
</dbReference>
<gene>
    <name evidence="10" type="ORF">C1O66_16960</name>
</gene>
<keyword evidence="4" id="KW-0732">Signal</keyword>
<keyword evidence="3 7" id="KW-0479">Metal-binding</keyword>
<sequence>MRHLAPGEFPSQPLGGLSSTISSMHAAQSFNSWLRQRSALALSLVLLLGLSACGGGGGGGASPTGSPTGAASSPGTPASSPSASKPLSLQAQLGEKIFHDRNLSGSGRMSCATCHDPAFFHGPPNTLPVQVGGAFETEFGTRAAPSLRYLETLPAFNGTPQTLVADLRGGLMADGRADSLAAQAKLPWFNPREMDNGDAATLARKLRAAAYASDFGRAFPPAAGASAPDDDSLVTQASQALQSFQVEDPRFHPYDSKFDWVQQGRAQFSNAEARGLRAFNDTQRGHCASCHPSFSLNNQPIHFTNFAYAALAVPRNRALQSTADATAFDLGLCQSPHAAVKGRNETCGFFRTPGLRNVEHRPVFFHNGSFTSLEQVLRFYATRDTDPAQWYPTVAGQLQLYDDLPLALHANVESKAPFGPRRMMSDSDIADILCFLRTLSDGYTGPATPPSPGCN</sequence>
<evidence type="ECO:0000256" key="4">
    <source>
        <dbReference type="ARBA" id="ARBA00022729"/>
    </source>
</evidence>
<evidence type="ECO:0000256" key="3">
    <source>
        <dbReference type="ARBA" id="ARBA00022723"/>
    </source>
</evidence>
<protein>
    <submittedName>
        <fullName evidence="10">Cytochrome-c peroxidase</fullName>
    </submittedName>
</protein>
<keyword evidence="10" id="KW-0575">Peroxidase</keyword>
<dbReference type="InterPro" id="IPR036909">
    <property type="entry name" value="Cyt_c-like_dom_sf"/>
</dbReference>
<evidence type="ECO:0000259" key="9">
    <source>
        <dbReference type="PROSITE" id="PS51007"/>
    </source>
</evidence>
<dbReference type="EMBL" id="POSP01000003">
    <property type="protein sequence ID" value="PND39048.1"/>
    <property type="molecule type" value="Genomic_DNA"/>
</dbReference>
<feature type="region of interest" description="Disordered" evidence="8">
    <location>
        <begin position="57"/>
        <end position="86"/>
    </location>
</feature>
<evidence type="ECO:0000313" key="10">
    <source>
        <dbReference type="EMBL" id="PND39048.1"/>
    </source>
</evidence>
<keyword evidence="11" id="KW-1185">Reference proteome</keyword>
<feature type="compositionally biased region" description="Low complexity" evidence="8">
    <location>
        <begin position="63"/>
        <end position="86"/>
    </location>
</feature>
<dbReference type="OrthoDB" id="9805202at2"/>
<dbReference type="PROSITE" id="PS51007">
    <property type="entry name" value="CYTC"/>
    <property type="match status" value="2"/>
</dbReference>
<evidence type="ECO:0000313" key="11">
    <source>
        <dbReference type="Proteomes" id="UP000235916"/>
    </source>
</evidence>
<dbReference type="InterPro" id="IPR009056">
    <property type="entry name" value="Cyt_c-like_dom"/>
</dbReference>
<keyword evidence="5" id="KW-0560">Oxidoreductase</keyword>
<proteinExistence type="predicted"/>
<dbReference type="InterPro" id="IPR051395">
    <property type="entry name" value="Cytochrome_c_Peroxidase/MauG"/>
</dbReference>
<evidence type="ECO:0000256" key="1">
    <source>
        <dbReference type="ARBA" id="ARBA00004196"/>
    </source>
</evidence>
<accession>A0A2N8L010</accession>
<dbReference type="GO" id="GO:0030313">
    <property type="term" value="C:cell envelope"/>
    <property type="evidence" value="ECO:0007669"/>
    <property type="project" value="UniProtKB-SubCell"/>
</dbReference>
<dbReference type="Proteomes" id="UP000235916">
    <property type="component" value="Unassembled WGS sequence"/>
</dbReference>
<organism evidence="10 11">
    <name type="scientific">Kinneretia aquatilis</name>
    <dbReference type="NCBI Taxonomy" id="2070761"/>
    <lineage>
        <taxon>Bacteria</taxon>
        <taxon>Pseudomonadati</taxon>
        <taxon>Pseudomonadota</taxon>
        <taxon>Betaproteobacteria</taxon>
        <taxon>Burkholderiales</taxon>
        <taxon>Sphaerotilaceae</taxon>
        <taxon>Roseateles</taxon>
    </lineage>
</organism>
<dbReference type="GO" id="GO:0004130">
    <property type="term" value="F:cytochrome-c peroxidase activity"/>
    <property type="evidence" value="ECO:0007669"/>
    <property type="project" value="TreeGrafter"/>
</dbReference>
<dbReference type="SUPFAM" id="SSF46626">
    <property type="entry name" value="Cytochrome c"/>
    <property type="match status" value="2"/>
</dbReference>
<comment type="subcellular location">
    <subcellularLocation>
        <location evidence="1">Cell envelope</location>
    </subcellularLocation>
</comment>